<dbReference type="RefSeq" id="WP_009534101.1">
    <property type="nucleotide sequence ID" value="NZ_KE148312.1"/>
</dbReference>
<dbReference type="EMBL" id="AFZC02000003">
    <property type="protein sequence ID" value="EHL12677.1"/>
    <property type="molecule type" value="Genomic_DNA"/>
</dbReference>
<feature type="transmembrane region" description="Helical" evidence="1">
    <location>
        <begin position="47"/>
        <end position="69"/>
    </location>
</feature>
<comment type="caution">
    <text evidence="2">The sequence shown here is derived from an EMBL/GenBank/DDBJ whole genome shotgun (WGS) entry which is preliminary data.</text>
</comment>
<proteinExistence type="predicted"/>
<organism evidence="2 3">
    <name type="scientific">Oribacterium parvum ACB1</name>
    <dbReference type="NCBI Taxonomy" id="796943"/>
    <lineage>
        <taxon>Bacteria</taxon>
        <taxon>Bacillati</taxon>
        <taxon>Bacillota</taxon>
        <taxon>Clostridia</taxon>
        <taxon>Lachnospirales</taxon>
        <taxon>Lachnospiraceae</taxon>
        <taxon>Oribacterium</taxon>
    </lineage>
</organism>
<dbReference type="HOGENOM" id="CLU_2220509_0_0_9"/>
<accession>G9WLM2</accession>
<reference evidence="2" key="2">
    <citation type="submission" date="2013-03" db="EMBL/GenBank/DDBJ databases">
        <title>The Genome Sequence of Oribacterium sp. ACB1.</title>
        <authorList>
            <consortium name="The Broad Institute Genomics Platform"/>
            <consortium name="The Broad Institute Genome Sequencing Center for Infectious Disease"/>
            <person name="Earl A."/>
            <person name="Ward D."/>
            <person name="Feldgarden M."/>
            <person name="Gevers D."/>
            <person name="Sizova M."/>
            <person name="Hazen A."/>
            <person name="Epstein S."/>
            <person name="Walker B."/>
            <person name="Young S."/>
            <person name="Zeng Q."/>
            <person name="Gargeya S."/>
            <person name="Fitzgerald M."/>
            <person name="Haas B."/>
            <person name="Abouelleil A."/>
            <person name="Allen A.W."/>
            <person name="Alvarado L."/>
            <person name="Arachchi H.M."/>
            <person name="Berlin A.M."/>
            <person name="Chapman S.B."/>
            <person name="Gainer-Dewar J."/>
            <person name="Goldberg J."/>
            <person name="Griggs A."/>
            <person name="Gujja S."/>
            <person name="Hansen M."/>
            <person name="Howarth C."/>
            <person name="Imamovic A."/>
            <person name="Ireland A."/>
            <person name="Larimer J."/>
            <person name="McCowan C."/>
            <person name="Murphy C."/>
            <person name="Pearson M."/>
            <person name="Poon T.W."/>
            <person name="Priest M."/>
            <person name="Roberts A."/>
            <person name="Saif S."/>
            <person name="Shea T."/>
            <person name="Sisk P."/>
            <person name="Sykes S."/>
            <person name="Wortman J."/>
            <person name="Nusbaum C."/>
            <person name="Birren B."/>
        </authorList>
    </citation>
    <scope>NUCLEOTIDE SEQUENCE [LARGE SCALE GENOMIC DNA]</scope>
    <source>
        <strain evidence="2">ACB1</strain>
    </source>
</reference>
<dbReference type="AlphaFoldDB" id="G9WLM2"/>
<keyword evidence="1" id="KW-1133">Transmembrane helix</keyword>
<evidence type="ECO:0000313" key="3">
    <source>
        <dbReference type="Proteomes" id="UP000018461"/>
    </source>
</evidence>
<protein>
    <submittedName>
        <fullName evidence="2">Uncharacterized protein</fullName>
    </submittedName>
</protein>
<keyword evidence="3" id="KW-1185">Reference proteome</keyword>
<dbReference type="STRING" id="796943.HMPREF9625_00231"/>
<evidence type="ECO:0000313" key="2">
    <source>
        <dbReference type="EMBL" id="EHL12677.1"/>
    </source>
</evidence>
<keyword evidence="1" id="KW-0472">Membrane</keyword>
<gene>
    <name evidence="2" type="ORF">HMPREF9625_00231</name>
</gene>
<feature type="transmembrane region" description="Helical" evidence="1">
    <location>
        <begin position="21"/>
        <end position="41"/>
    </location>
</feature>
<sequence>MEKEKRYSYIRKKLARGTVGACILSGLALLLFLFCISYSFYRHGEAGMVIAAIALLSVHFSAFSLRFAIPLERGKFLEKRPIYLAIGLDILLLFCWLFFLFLGIRG</sequence>
<evidence type="ECO:0000256" key="1">
    <source>
        <dbReference type="SAM" id="Phobius"/>
    </source>
</evidence>
<dbReference type="PATRIC" id="fig|796943.3.peg.615"/>
<keyword evidence="1" id="KW-0812">Transmembrane</keyword>
<reference evidence="2" key="1">
    <citation type="submission" date="2011-08" db="EMBL/GenBank/DDBJ databases">
        <authorList>
            <consortium name="The Broad Institute Genome Sequencing Platform"/>
            <person name="Earl A."/>
            <person name="Ward D."/>
            <person name="Feldgarden M."/>
            <person name="Gevers D."/>
            <person name="Sizova M."/>
            <person name="Hazen A."/>
            <person name="Epstein S."/>
            <person name="Young S.K."/>
            <person name="Zeng Q."/>
            <person name="Gargeya S."/>
            <person name="Fitzgerald M."/>
            <person name="Haas B."/>
            <person name="Abouelleil A."/>
            <person name="Alvarado L."/>
            <person name="Arachchi H.M."/>
            <person name="Berlin A."/>
            <person name="Brown A."/>
            <person name="Chapman S.B."/>
            <person name="Chen Z."/>
            <person name="Dunbar C."/>
            <person name="Freedman E."/>
            <person name="Gearin G."/>
            <person name="Gellesch M."/>
            <person name="Goldberg J."/>
            <person name="Griggs A."/>
            <person name="Gujja S."/>
            <person name="Heiman D."/>
            <person name="Howarth C."/>
            <person name="Larson L."/>
            <person name="Lui A."/>
            <person name="MacDonald P.J.P."/>
            <person name="Montmayeur A."/>
            <person name="Murphy C."/>
            <person name="Neiman D."/>
            <person name="Pearson M."/>
            <person name="Priest M."/>
            <person name="Roberts A."/>
            <person name="Saif S."/>
            <person name="Shea T."/>
            <person name="Shenoy N."/>
            <person name="Sisk P."/>
            <person name="Stolte C."/>
            <person name="Sykes S."/>
            <person name="Wortman J."/>
            <person name="Nusbaum C."/>
            <person name="Birren B."/>
        </authorList>
    </citation>
    <scope>NUCLEOTIDE SEQUENCE</scope>
    <source>
        <strain evidence="2">ACB1</strain>
    </source>
</reference>
<feature type="transmembrane region" description="Helical" evidence="1">
    <location>
        <begin position="81"/>
        <end position="104"/>
    </location>
</feature>
<name>G9WLM2_9FIRM</name>
<dbReference type="Proteomes" id="UP000018461">
    <property type="component" value="Unassembled WGS sequence"/>
</dbReference>